<keyword evidence="1" id="KW-1133">Transmembrane helix</keyword>
<keyword evidence="1" id="KW-0472">Membrane</keyword>
<reference evidence="2 3" key="1">
    <citation type="submission" date="2024-05" db="EMBL/GenBank/DDBJ databases">
        <title>Genome sequencing of Marine Estuary Bacteria, Shewanella vesiculosa and S. baltica, and Pseudomonas syringae.</title>
        <authorList>
            <person name="Gurung A."/>
            <person name="Maclea K.S."/>
        </authorList>
    </citation>
    <scope>NUCLEOTIDE SEQUENCE [LARGE SCALE GENOMIC DNA]</scope>
    <source>
        <strain evidence="2 3">1A</strain>
    </source>
</reference>
<name>A0ABV0FUU3_9GAMM</name>
<feature type="transmembrane region" description="Helical" evidence="1">
    <location>
        <begin position="28"/>
        <end position="46"/>
    </location>
</feature>
<keyword evidence="1" id="KW-0812">Transmembrane</keyword>
<evidence type="ECO:0000313" key="3">
    <source>
        <dbReference type="Proteomes" id="UP001477278"/>
    </source>
</evidence>
<comment type="caution">
    <text evidence="2">The sequence shown here is derived from an EMBL/GenBank/DDBJ whole genome shotgun (WGS) entry which is preliminary data.</text>
</comment>
<feature type="transmembrane region" description="Helical" evidence="1">
    <location>
        <begin position="58"/>
        <end position="80"/>
    </location>
</feature>
<evidence type="ECO:0008006" key="4">
    <source>
        <dbReference type="Google" id="ProtNLM"/>
    </source>
</evidence>
<organism evidence="2 3">
    <name type="scientific">Shewanella vesiculosa</name>
    <dbReference type="NCBI Taxonomy" id="518738"/>
    <lineage>
        <taxon>Bacteria</taxon>
        <taxon>Pseudomonadati</taxon>
        <taxon>Pseudomonadota</taxon>
        <taxon>Gammaproteobacteria</taxon>
        <taxon>Alteromonadales</taxon>
        <taxon>Shewanellaceae</taxon>
        <taxon>Shewanella</taxon>
    </lineage>
</organism>
<gene>
    <name evidence="2" type="ORF">ABHN84_20250</name>
</gene>
<dbReference type="Proteomes" id="UP001477278">
    <property type="component" value="Unassembled WGS sequence"/>
</dbReference>
<dbReference type="RefSeq" id="WP_347690999.1">
    <property type="nucleotide sequence ID" value="NZ_JBDPZN010000018.1"/>
</dbReference>
<feature type="transmembrane region" description="Helical" evidence="1">
    <location>
        <begin position="5"/>
        <end position="22"/>
    </location>
</feature>
<proteinExistence type="predicted"/>
<evidence type="ECO:0000313" key="2">
    <source>
        <dbReference type="EMBL" id="MEO3684599.1"/>
    </source>
</evidence>
<keyword evidence="3" id="KW-1185">Reference proteome</keyword>
<evidence type="ECO:0000256" key="1">
    <source>
        <dbReference type="SAM" id="Phobius"/>
    </source>
</evidence>
<protein>
    <recommendedName>
        <fullName evidence="4">SMODS-associating 2TM beta-strand rich effector domain-containing protein</fullName>
    </recommendedName>
</protein>
<sequence length="255" mass="29840">MKNKLMLFVKIIFIALLIYSAIKNDVIAIFIILFVSNVYITKTYILQCSDMPQSKDKVFYLVWVLSLFVVWNAIIIAQWGHITARYADFPIECSLLSIPYIGNIIYSCFAYKTGWSLTQFDSGSKLSFKYEQETGEIEMHFSGNKKNIYPAYRSFKRLLSHSLTNPRLSVIKLTSPLLTIVKFRTKLENYVSWANTVTNTTKRITIIEAGHYVPRIHERLGYWLTFTLKDIKKSKEYWEKSKLNWPILRLTVTEK</sequence>
<dbReference type="EMBL" id="JBDPZN010000018">
    <property type="protein sequence ID" value="MEO3684599.1"/>
    <property type="molecule type" value="Genomic_DNA"/>
</dbReference>
<accession>A0ABV0FUU3</accession>